<dbReference type="InterPro" id="IPR043154">
    <property type="entry name" value="Sec-1-like_dom1"/>
</dbReference>
<dbReference type="OrthoDB" id="10251230at2759"/>
<dbReference type="Pfam" id="PF15433">
    <property type="entry name" value="MRP-S31"/>
    <property type="match status" value="1"/>
</dbReference>
<dbReference type="Gene3D" id="3.90.830.10">
    <property type="entry name" value="Syntaxin Binding Protein 1, Chain A, domain 2"/>
    <property type="match status" value="1"/>
</dbReference>
<dbReference type="CDD" id="cd20266">
    <property type="entry name" value="Complex1_LYR_NDUFA6_LYRM6"/>
    <property type="match status" value="1"/>
</dbReference>
<keyword evidence="4" id="KW-1185">Reference proteome</keyword>
<protein>
    <submittedName>
        <fullName evidence="3">Sec1 family domain-containing protein 1</fullName>
    </submittedName>
</protein>
<proteinExistence type="inferred from homology"/>
<dbReference type="Pfam" id="PF08241">
    <property type="entry name" value="Methyltransf_11"/>
    <property type="match status" value="1"/>
</dbReference>
<feature type="domain" description="Methyltransferase type 11" evidence="2">
    <location>
        <begin position="230"/>
        <end position="329"/>
    </location>
</feature>
<gene>
    <name evidence="3" type="primary">Coq3</name>
    <name evidence="3" type="ORF">T11_576</name>
</gene>
<dbReference type="InterPro" id="IPR010233">
    <property type="entry name" value="UbiG_MeTrfase"/>
</dbReference>
<dbReference type="GO" id="GO:0003735">
    <property type="term" value="F:structural constituent of ribosome"/>
    <property type="evidence" value="ECO:0007669"/>
    <property type="project" value="InterPro"/>
</dbReference>
<dbReference type="InterPro" id="IPR036045">
    <property type="entry name" value="Sec1-like_sf"/>
</dbReference>
<dbReference type="HAMAP" id="MF_00472">
    <property type="entry name" value="UbiG"/>
    <property type="match status" value="1"/>
</dbReference>
<comment type="caution">
    <text evidence="3">The sequence shown here is derived from an EMBL/GenBank/DDBJ whole genome shotgun (WGS) entry which is preliminary data.</text>
</comment>
<accession>A0A0V1HZ71</accession>
<dbReference type="GO" id="GO:0045271">
    <property type="term" value="C:respiratory chain complex I"/>
    <property type="evidence" value="ECO:0007669"/>
    <property type="project" value="InterPro"/>
</dbReference>
<sequence>LIMRIRHFCSGGQIFKKQIKPIVSQNREEARRRVLRVYKDWMKFVPTLNFLYQLHLPEDVLRDAIKRQFARNAEIRDIRIVDILANKAEVELKNLKEAWTPGNVLSPRKEAYRFSVTFSCRQRIMLLMHKLTSAASTFLSVSFPRKFPVFFPSYSSNSTMNSTVDNEEIKRFSNLSQTWWDEQGPMKLLHSFNSVRVPWIKDTVVLQHGKASSKFTTSFGYKPLSGVKILDVGCGAGIMSESLARLGATVVGIDANSEGIALAKEHQRLAGLEENLKYFVCDVESAAQIIGESSFDAIVASEIIEHVNDQTVFINHCVDLVRSGGLLFFTTINKTIWSKIFAIFVAENVLRLVPKGIHEWNKFFSPQDLQVNLERRGCSVRMINGLIYNPLKNKWYWTKNVNVNYALYAVKLEWQNNFGFCDKKLPTNELLRELLNNMELAQKSTKRIGFKLSTPGKSKKPVQKTEKTAVEYAVEDVASNFGGDVEKTKSEIYDKLREGEEASQPKSVPFEQLEKLFSKMSFDETTTKSKVPYRKTERFTRQSSLPFPSSGMVENLNLEKNSSARLNIFTKKEDPVITEKPLLPVWKKLEQLSAKHLSTALPRNGFEEMIQWTLEGKMFPYPIDNEYLWFEKEYHFYEHVFLEPLLEKGFPKDGPVRRFMELVVQGLSTNPYMTVQRKHEHIAWFRDYFSKKQKEIDRIIDKEKILAVRRGRTMSSPTMQTPTLRSQQLGVLKQILNFNRPLTESVAHEPHWKVLIYDKAGMDILSPLISVKELRECGVTLHLLLSSQRQSLPEVPCIYFIMPVRESVDLLCKDLAGGMYESYYLNFISPLSRPLLEDVATVAVETNSVSQIQKVFDQYLSFISLEDDLFVLKKYTDENPFSFYAMNRPQVDNGAMEEIVNAIVDGLFSVCVTLGAVPYIRCPRGNAAELVAGKLNTKIRDSLLDGRNSLFTDEGLRSSLYSFQRPVLIICDRSLDLTTPLHHTWTYQALMNEVLPFQLNRVKLDANSAASKAKELDINVNDKFWIAQKGNPFPTVAEAIQEELESYRTKEEDIRKLKHSMGLDGETDETISLLTDNTAELTSTVNSLPELLEHKRLIDMHTNIATAVLEQIKCRKLDVFFEAEEKIMNKQATERPVIDMIKDAECGSAEDKMRIALIKYLCTDMSEVNEVGQLMQALESIDCDVSAFKYLKRVKQFSSNATSDQYSGGGTKTVNMFSKLLSQSSQFIMEGVKNLVIPKRNLPLTGIVDAIMEMKNNPEVDGYLQFDPKLYKTTVAYAPHGQQQKSKTSFNDTIVFMIGGGTYAEYQNLVEYRKSRRIIYGCTELVNGCQFLSQLAYSLHHFVTTTTTTTTTAAAVGAAAAADALYNNKYYN</sequence>
<dbReference type="Gene3D" id="3.40.50.150">
    <property type="entry name" value="Vaccinia Virus protein VP39"/>
    <property type="match status" value="1"/>
</dbReference>
<dbReference type="Gene3D" id="3.40.50.2060">
    <property type="match status" value="1"/>
</dbReference>
<comment type="similarity">
    <text evidence="1">Belongs to the STXBP/unc-18/SEC1 family.</text>
</comment>
<feature type="non-terminal residue" evidence="3">
    <location>
        <position position="1"/>
    </location>
</feature>
<dbReference type="NCBIfam" id="TIGR01983">
    <property type="entry name" value="UbiG"/>
    <property type="match status" value="1"/>
</dbReference>
<name>A0A0V1HZ71_9BILA</name>
<dbReference type="InterPro" id="IPR001619">
    <property type="entry name" value="Sec1-like"/>
</dbReference>
<evidence type="ECO:0000259" key="2">
    <source>
        <dbReference type="Pfam" id="PF08241"/>
    </source>
</evidence>
<organism evidence="3 4">
    <name type="scientific">Trichinella zimbabwensis</name>
    <dbReference type="NCBI Taxonomy" id="268475"/>
    <lineage>
        <taxon>Eukaryota</taxon>
        <taxon>Metazoa</taxon>
        <taxon>Ecdysozoa</taxon>
        <taxon>Nematoda</taxon>
        <taxon>Enoplea</taxon>
        <taxon>Dorylaimia</taxon>
        <taxon>Trichinellida</taxon>
        <taxon>Trichinellidae</taxon>
        <taxon>Trichinella</taxon>
    </lineage>
</organism>
<dbReference type="Gene3D" id="1.25.40.60">
    <property type="match status" value="1"/>
</dbReference>
<dbReference type="InterPro" id="IPR043127">
    <property type="entry name" value="Sec-1-like_dom3a"/>
</dbReference>
<dbReference type="GO" id="GO:0016192">
    <property type="term" value="P:vesicle-mediated transport"/>
    <property type="evidence" value="ECO:0007669"/>
    <property type="project" value="InterPro"/>
</dbReference>
<dbReference type="Pfam" id="PF00995">
    <property type="entry name" value="Sec1"/>
    <property type="match status" value="1"/>
</dbReference>
<evidence type="ECO:0000313" key="3">
    <source>
        <dbReference type="EMBL" id="KRZ15759.1"/>
    </source>
</evidence>
<dbReference type="InterPro" id="IPR026299">
    <property type="entry name" value="MRP-S31"/>
</dbReference>
<dbReference type="EMBL" id="JYDP01000016">
    <property type="protein sequence ID" value="KRZ15759.1"/>
    <property type="molecule type" value="Genomic_DNA"/>
</dbReference>
<dbReference type="InterPro" id="IPR027482">
    <property type="entry name" value="Sec1-like_dom2"/>
</dbReference>
<dbReference type="Proteomes" id="UP000055024">
    <property type="component" value="Unassembled WGS sequence"/>
</dbReference>
<dbReference type="GO" id="GO:0010420">
    <property type="term" value="F:polyprenyldihydroxybenzoate methyltransferase activity"/>
    <property type="evidence" value="ECO:0007669"/>
    <property type="project" value="InterPro"/>
</dbReference>
<dbReference type="CDD" id="cd02440">
    <property type="entry name" value="AdoMet_MTases"/>
    <property type="match status" value="1"/>
</dbReference>
<dbReference type="Gene3D" id="3.40.50.1910">
    <property type="match status" value="1"/>
</dbReference>
<dbReference type="SUPFAM" id="SSF56815">
    <property type="entry name" value="Sec1/munc18-like (SM) proteins"/>
    <property type="match status" value="1"/>
</dbReference>
<dbReference type="InterPro" id="IPR029063">
    <property type="entry name" value="SAM-dependent_MTases_sf"/>
</dbReference>
<evidence type="ECO:0000256" key="1">
    <source>
        <dbReference type="ARBA" id="ARBA00009884"/>
    </source>
</evidence>
<evidence type="ECO:0000313" key="4">
    <source>
        <dbReference type="Proteomes" id="UP000055024"/>
    </source>
</evidence>
<reference evidence="3 4" key="1">
    <citation type="submission" date="2015-01" db="EMBL/GenBank/DDBJ databases">
        <title>Evolution of Trichinella species and genotypes.</title>
        <authorList>
            <person name="Korhonen P.K."/>
            <person name="Edoardo P."/>
            <person name="Giuseppe L.R."/>
            <person name="Gasser R.B."/>
        </authorList>
    </citation>
    <scope>NUCLEOTIDE SEQUENCE [LARGE SCALE GENOMIC DNA]</scope>
    <source>
        <strain evidence="3">ISS1029</strain>
    </source>
</reference>
<dbReference type="GO" id="GO:0005763">
    <property type="term" value="C:mitochondrial small ribosomal subunit"/>
    <property type="evidence" value="ECO:0007669"/>
    <property type="project" value="InterPro"/>
</dbReference>
<dbReference type="SUPFAM" id="SSF53335">
    <property type="entry name" value="S-adenosyl-L-methionine-dependent methyltransferases"/>
    <property type="match status" value="1"/>
</dbReference>
<dbReference type="InterPro" id="IPR045299">
    <property type="entry name" value="Complex1_LYR_NDUFA6_LYRM6"/>
</dbReference>
<dbReference type="GO" id="GO:0061542">
    <property type="term" value="F:3-demethylubiquinol 3-O-methyltransferase activity"/>
    <property type="evidence" value="ECO:0007669"/>
    <property type="project" value="InterPro"/>
</dbReference>
<dbReference type="InterPro" id="IPR013216">
    <property type="entry name" value="Methyltransf_11"/>
</dbReference>
<dbReference type="PANTHER" id="PTHR11679">
    <property type="entry name" value="VESICLE PROTEIN SORTING-ASSOCIATED"/>
    <property type="match status" value="1"/>
</dbReference>